<evidence type="ECO:0000313" key="6">
    <source>
        <dbReference type="Proteomes" id="UP000015453"/>
    </source>
</evidence>
<feature type="transmembrane region" description="Helical" evidence="3">
    <location>
        <begin position="68"/>
        <end position="88"/>
    </location>
</feature>
<dbReference type="GO" id="GO:0008793">
    <property type="term" value="F:aromatic-amino-acid transaminase activity"/>
    <property type="evidence" value="ECO:0007669"/>
    <property type="project" value="TreeGrafter"/>
</dbReference>
<evidence type="ECO:0000259" key="4">
    <source>
        <dbReference type="Pfam" id="PF00155"/>
    </source>
</evidence>
<evidence type="ECO:0000256" key="1">
    <source>
        <dbReference type="ARBA" id="ARBA00022898"/>
    </source>
</evidence>
<dbReference type="SUPFAM" id="SSF53383">
    <property type="entry name" value="PLP-dependent transferases"/>
    <property type="match status" value="1"/>
</dbReference>
<dbReference type="PRINTS" id="PR00753">
    <property type="entry name" value="ACCSYNTHASE"/>
</dbReference>
<reference evidence="5 6" key="1">
    <citation type="journal article" date="2013" name="BMC Genomics">
        <title>The miniature genome of a carnivorous plant Genlisea aurea contains a low number of genes and short non-coding sequences.</title>
        <authorList>
            <person name="Leushkin E.V."/>
            <person name="Sutormin R.A."/>
            <person name="Nabieva E.R."/>
            <person name="Penin A.A."/>
            <person name="Kondrashov A.S."/>
            <person name="Logacheva M.D."/>
        </authorList>
    </citation>
    <scope>NUCLEOTIDE SEQUENCE [LARGE SCALE GENOMIC DNA]</scope>
</reference>
<proteinExistence type="predicted"/>
<keyword evidence="6" id="KW-1185">Reference proteome</keyword>
<accession>S8CYD8</accession>
<dbReference type="GO" id="GO:0004069">
    <property type="term" value="F:L-aspartate:2-oxoglutarate aminotransferase activity"/>
    <property type="evidence" value="ECO:0007669"/>
    <property type="project" value="TreeGrafter"/>
</dbReference>
<keyword evidence="3" id="KW-0472">Membrane</keyword>
<dbReference type="InterPro" id="IPR050478">
    <property type="entry name" value="Ethylene_sulfur-biosynth"/>
</dbReference>
<dbReference type="Proteomes" id="UP000015453">
    <property type="component" value="Unassembled WGS sequence"/>
</dbReference>
<dbReference type="CDD" id="cd00609">
    <property type="entry name" value="AAT_like"/>
    <property type="match status" value="1"/>
</dbReference>
<dbReference type="GO" id="GO:0006520">
    <property type="term" value="P:amino acid metabolic process"/>
    <property type="evidence" value="ECO:0007669"/>
    <property type="project" value="TreeGrafter"/>
</dbReference>
<feature type="region of interest" description="Disordered" evidence="2">
    <location>
        <begin position="93"/>
        <end position="119"/>
    </location>
</feature>
<dbReference type="PANTHER" id="PTHR43795">
    <property type="entry name" value="BIFUNCTIONAL ASPARTATE AMINOTRANSFERASE AND GLUTAMATE/ASPARTATE-PREPHENATE AMINOTRANSFERASE-RELATED"/>
    <property type="match status" value="1"/>
</dbReference>
<dbReference type="EMBL" id="AUSU01000845">
    <property type="protein sequence ID" value="EPS72429.1"/>
    <property type="molecule type" value="Genomic_DNA"/>
</dbReference>
<dbReference type="InterPro" id="IPR015424">
    <property type="entry name" value="PyrdxlP-dep_Trfase"/>
</dbReference>
<keyword evidence="1" id="KW-0663">Pyridoxal phosphate</keyword>
<keyword evidence="3" id="KW-1133">Transmembrane helix</keyword>
<dbReference type="Pfam" id="PF00155">
    <property type="entry name" value="Aminotran_1_2"/>
    <property type="match status" value="1"/>
</dbReference>
<evidence type="ECO:0000256" key="3">
    <source>
        <dbReference type="SAM" id="Phobius"/>
    </source>
</evidence>
<dbReference type="PANTHER" id="PTHR43795:SF85">
    <property type="entry name" value="AMINOTRANSFERASE ACS10-RELATED"/>
    <property type="match status" value="1"/>
</dbReference>
<gene>
    <name evidence="5" type="ORF">M569_02328</name>
</gene>
<dbReference type="AlphaFoldDB" id="S8CYD8"/>
<keyword evidence="3" id="KW-0812">Transmembrane</keyword>
<organism evidence="5 6">
    <name type="scientific">Genlisea aurea</name>
    <dbReference type="NCBI Taxonomy" id="192259"/>
    <lineage>
        <taxon>Eukaryota</taxon>
        <taxon>Viridiplantae</taxon>
        <taxon>Streptophyta</taxon>
        <taxon>Embryophyta</taxon>
        <taxon>Tracheophyta</taxon>
        <taxon>Spermatophyta</taxon>
        <taxon>Magnoliopsida</taxon>
        <taxon>eudicotyledons</taxon>
        <taxon>Gunneridae</taxon>
        <taxon>Pentapetalae</taxon>
        <taxon>asterids</taxon>
        <taxon>lamiids</taxon>
        <taxon>Lamiales</taxon>
        <taxon>Lentibulariaceae</taxon>
        <taxon>Genlisea</taxon>
    </lineage>
</organism>
<dbReference type="GO" id="GO:0030170">
    <property type="term" value="F:pyridoxal phosphate binding"/>
    <property type="evidence" value="ECO:0007669"/>
    <property type="project" value="InterPro"/>
</dbReference>
<evidence type="ECO:0000256" key="2">
    <source>
        <dbReference type="SAM" id="MobiDB-lite"/>
    </source>
</evidence>
<dbReference type="InterPro" id="IPR015422">
    <property type="entry name" value="PyrdxlP-dep_Trfase_small"/>
</dbReference>
<evidence type="ECO:0000313" key="5">
    <source>
        <dbReference type="EMBL" id="EPS72429.1"/>
    </source>
</evidence>
<dbReference type="Gene3D" id="3.90.1150.10">
    <property type="entry name" value="Aspartate Aminotransferase, domain 1"/>
    <property type="match status" value="1"/>
</dbReference>
<dbReference type="OrthoDB" id="691673at2759"/>
<dbReference type="InterPro" id="IPR015421">
    <property type="entry name" value="PyrdxlP-dep_Trfase_major"/>
</dbReference>
<name>S8CYD8_9LAMI</name>
<sequence>MARVKPRISAGPIHSFRAVEGVWDPFPDEDFIMKRTENSTANTTTTGGGGAAGMRIIVPLQGVVHGRAGLILGTVIPCALFYFLQLYLKNRGAGGRPSASSPPPEDEDPSSSSSSSSTLQRVHSRLLLLSPRSSGGPVRISSRASAVIRQSDGAYYTGLKRVEEDPFHEIDNPNGVIQLAVPENRSMVNLVQEWISDHLIGKGLNINGITTYQPFDGLMELKAAAAGFVLQVTEKSFRIDPTQIVVTAGVTSGIEALVFSLSDPGNAFLVPSPYSPELDGAVKWRTGVEIIQIPCRSSDGFGLSIAAVDRAYNQAKKQGVKVSGIILSNPSNPFGVVYTREALYNLLDFATEKNIHIISVETLVGSARGAQEFVSMAEVAGTEEAAAAFDGNNRVHLVYDLANDLSIIYTTNEGVSSAAKRLSRFSSVSVPAQQLLISMFSDTKFVERSVSLTRGRVSRMHSEFVSWVEERLGIRCFEGSSGGLYCWADMSRFIPTYNEEGEMELWNKMVSVAKINALPGSACHCVEPGWFGFCLAALGEEQQVAVVVQRIRRLVLETCK</sequence>
<dbReference type="InterPro" id="IPR004839">
    <property type="entry name" value="Aminotransferase_I/II_large"/>
</dbReference>
<dbReference type="Gene3D" id="3.40.640.10">
    <property type="entry name" value="Type I PLP-dependent aspartate aminotransferase-like (Major domain)"/>
    <property type="match status" value="1"/>
</dbReference>
<feature type="domain" description="Aminotransferase class I/classII large" evidence="4">
    <location>
        <begin position="191"/>
        <end position="551"/>
    </location>
</feature>
<protein>
    <submittedName>
        <fullName evidence="5">1-aminocyclopropane-1-carboxylate synthase</fullName>
    </submittedName>
</protein>
<comment type="caution">
    <text evidence="5">The sequence shown here is derived from an EMBL/GenBank/DDBJ whole genome shotgun (WGS) entry which is preliminary data.</text>
</comment>